<organism evidence="1 2">
    <name type="scientific">Qipengyuania algicida</name>
    <dbReference type="NCBI Taxonomy" id="1836209"/>
    <lineage>
        <taxon>Bacteria</taxon>
        <taxon>Pseudomonadati</taxon>
        <taxon>Pseudomonadota</taxon>
        <taxon>Alphaproteobacteria</taxon>
        <taxon>Sphingomonadales</taxon>
        <taxon>Erythrobacteraceae</taxon>
        <taxon>Qipengyuania</taxon>
    </lineage>
</organism>
<dbReference type="AlphaFoldDB" id="A0A845AD60"/>
<name>A0A845AD60_9SPHN</name>
<keyword evidence="2" id="KW-1185">Reference proteome</keyword>
<evidence type="ECO:0000313" key="2">
    <source>
        <dbReference type="Proteomes" id="UP000439780"/>
    </source>
</evidence>
<accession>A0A845AD60</accession>
<reference evidence="1 2" key="1">
    <citation type="submission" date="2019-12" db="EMBL/GenBank/DDBJ databases">
        <title>Genomic-based taxomic classification of the family Erythrobacteraceae.</title>
        <authorList>
            <person name="Xu L."/>
        </authorList>
    </citation>
    <scope>NUCLEOTIDE SEQUENCE [LARGE SCALE GENOMIC DNA]</scope>
    <source>
        <strain evidence="1 2">KEMB 9005-328</strain>
    </source>
</reference>
<comment type="caution">
    <text evidence="1">The sequence shown here is derived from an EMBL/GenBank/DDBJ whole genome shotgun (WGS) entry which is preliminary data.</text>
</comment>
<evidence type="ECO:0000313" key="1">
    <source>
        <dbReference type="EMBL" id="MXP28382.1"/>
    </source>
</evidence>
<dbReference type="EMBL" id="WTYA01000004">
    <property type="protein sequence ID" value="MXP28382.1"/>
    <property type="molecule type" value="Genomic_DNA"/>
</dbReference>
<gene>
    <name evidence="1" type="ORF">GRI58_06045</name>
</gene>
<dbReference type="OrthoDB" id="288325at2"/>
<proteinExistence type="predicted"/>
<dbReference type="Proteomes" id="UP000439780">
    <property type="component" value="Unassembled WGS sequence"/>
</dbReference>
<protein>
    <submittedName>
        <fullName evidence="1">Uncharacterized protein</fullName>
    </submittedName>
</protein>
<sequence>MNDNVVEPQDGWMHNGFGLANSPEVLWELARESGAALSNSKLFFYSAYERELESDGWQFDPSQWQPLSRAASSEIPDEVTVPGPDVSLNPLGYDVVVFGDFLEHSPLSCNSIAADVPVNKYCLFDSFSEAKDAVEAGKFGGGCEEGSYKIFSVALVSEVYVR</sequence>
<dbReference type="RefSeq" id="WP_160752694.1">
    <property type="nucleotide sequence ID" value="NZ_WTYA01000004.1"/>
</dbReference>